<feature type="transmembrane region" description="Helical" evidence="1">
    <location>
        <begin position="90"/>
        <end position="108"/>
    </location>
</feature>
<dbReference type="Proteomes" id="UP000092460">
    <property type="component" value="Unassembled WGS sequence"/>
</dbReference>
<keyword evidence="1" id="KW-1133">Transmembrane helix</keyword>
<feature type="transmembrane region" description="Helical" evidence="1">
    <location>
        <begin position="114"/>
        <end position="133"/>
    </location>
</feature>
<evidence type="ECO:0000256" key="1">
    <source>
        <dbReference type="SAM" id="Phobius"/>
    </source>
</evidence>
<organism evidence="2 3">
    <name type="scientific">Glossina palpalis gambiensis</name>
    <dbReference type="NCBI Taxonomy" id="67801"/>
    <lineage>
        <taxon>Eukaryota</taxon>
        <taxon>Metazoa</taxon>
        <taxon>Ecdysozoa</taxon>
        <taxon>Arthropoda</taxon>
        <taxon>Hexapoda</taxon>
        <taxon>Insecta</taxon>
        <taxon>Pterygota</taxon>
        <taxon>Neoptera</taxon>
        <taxon>Endopterygota</taxon>
        <taxon>Diptera</taxon>
        <taxon>Brachycera</taxon>
        <taxon>Muscomorpha</taxon>
        <taxon>Hippoboscoidea</taxon>
        <taxon>Glossinidae</taxon>
        <taxon>Glossina</taxon>
    </lineage>
</organism>
<keyword evidence="1" id="KW-0812">Transmembrane</keyword>
<accession>A0A1B0BBH6</accession>
<evidence type="ECO:0000313" key="2">
    <source>
        <dbReference type="EnsemblMetazoa" id="GPPI024827-PA"/>
    </source>
</evidence>
<dbReference type="EMBL" id="JXJN01011446">
    <property type="status" value="NOT_ANNOTATED_CDS"/>
    <property type="molecule type" value="Genomic_DNA"/>
</dbReference>
<reference evidence="3" key="1">
    <citation type="submission" date="2015-01" db="EMBL/GenBank/DDBJ databases">
        <authorList>
            <person name="Aksoy S."/>
            <person name="Warren W."/>
            <person name="Wilson R.K."/>
        </authorList>
    </citation>
    <scope>NUCLEOTIDE SEQUENCE [LARGE SCALE GENOMIC DNA]</scope>
    <source>
        <strain evidence="3">IAEA</strain>
    </source>
</reference>
<dbReference type="VEuPathDB" id="VectorBase:GPPI024827"/>
<keyword evidence="3" id="KW-1185">Reference proteome</keyword>
<keyword evidence="1" id="KW-0472">Membrane</keyword>
<dbReference type="AlphaFoldDB" id="A0A1B0BBH6"/>
<dbReference type="EnsemblMetazoa" id="GPPI024827-RA">
    <property type="protein sequence ID" value="GPPI024827-PA"/>
    <property type="gene ID" value="GPPI024827"/>
</dbReference>
<evidence type="ECO:0000313" key="3">
    <source>
        <dbReference type="Proteomes" id="UP000092460"/>
    </source>
</evidence>
<sequence length="141" mass="16263">IKTKYYTKKKHVIFRDNDSDDDNDDKDDNGYDDYDVLGNDVNEIIVGYFLLFIIKTHSYCVEQLYNIVVVVVVNPQIFFQLNAKMHSIENYCHCFLYTFAVNIVIIATTSDNSAVQFNGVAYVIFSLLLSLLIDCTSHRKP</sequence>
<reference evidence="2" key="2">
    <citation type="submission" date="2020-05" db="UniProtKB">
        <authorList>
            <consortium name="EnsemblMetazoa"/>
        </authorList>
    </citation>
    <scope>IDENTIFICATION</scope>
    <source>
        <strain evidence="2">IAEA</strain>
    </source>
</reference>
<protein>
    <submittedName>
        <fullName evidence="2">Uncharacterized protein</fullName>
    </submittedName>
</protein>
<name>A0A1B0BBH6_9MUSC</name>
<proteinExistence type="predicted"/>